<keyword evidence="1" id="KW-1133">Transmembrane helix</keyword>
<keyword evidence="1" id="KW-0812">Transmembrane</keyword>
<reference evidence="2 3" key="1">
    <citation type="submission" date="2015-12" db="EMBL/GenBank/DDBJ databases">
        <title>Draft genome sequence of Mesorhizobium sp. UFLA 01-765, a multitolerant efficient symbiont and plant-growth promoting strain isolated from Zn-mining soil using Leucaena leucocephala as a trap plant.</title>
        <authorList>
            <person name="Rangel W.M."/>
            <person name="Thijs S."/>
            <person name="Longatti S.M."/>
            <person name="Moreira F.M."/>
            <person name="Weyens N."/>
            <person name="Vangronsveld J."/>
            <person name="Van Hamme J.D."/>
            <person name="Bottos E.M."/>
            <person name="Rineau F."/>
        </authorList>
    </citation>
    <scope>NUCLEOTIDE SEQUENCE [LARGE SCALE GENOMIC DNA]</scope>
    <source>
        <strain evidence="2 3">UFLA 01-765</strain>
    </source>
</reference>
<feature type="transmembrane region" description="Helical" evidence="1">
    <location>
        <begin position="57"/>
        <end position="78"/>
    </location>
</feature>
<evidence type="ECO:0000256" key="1">
    <source>
        <dbReference type="SAM" id="Phobius"/>
    </source>
</evidence>
<name>A0A101KST0_RHILI</name>
<evidence type="ECO:0000313" key="2">
    <source>
        <dbReference type="EMBL" id="KUM26323.1"/>
    </source>
</evidence>
<dbReference type="AlphaFoldDB" id="A0A101KST0"/>
<organism evidence="2 3">
    <name type="scientific">Rhizobium loti</name>
    <name type="common">Mesorhizobium loti</name>
    <dbReference type="NCBI Taxonomy" id="381"/>
    <lineage>
        <taxon>Bacteria</taxon>
        <taxon>Pseudomonadati</taxon>
        <taxon>Pseudomonadota</taxon>
        <taxon>Alphaproteobacteria</taxon>
        <taxon>Hyphomicrobiales</taxon>
        <taxon>Phyllobacteriaceae</taxon>
        <taxon>Mesorhizobium</taxon>
    </lineage>
</organism>
<comment type="caution">
    <text evidence="2">The sequence shown here is derived from an EMBL/GenBank/DDBJ whole genome shotgun (WGS) entry which is preliminary data.</text>
</comment>
<protein>
    <recommendedName>
        <fullName evidence="4">Transmembrane protein</fullName>
    </recommendedName>
</protein>
<evidence type="ECO:0008006" key="4">
    <source>
        <dbReference type="Google" id="ProtNLM"/>
    </source>
</evidence>
<keyword evidence="1" id="KW-0472">Membrane</keyword>
<dbReference type="EMBL" id="LPWA01000107">
    <property type="protein sequence ID" value="KUM26323.1"/>
    <property type="molecule type" value="Genomic_DNA"/>
</dbReference>
<proteinExistence type="predicted"/>
<sequence length="82" mass="9085">MESGTPVPRIPPDKSLDATLALMGDPYRFISKRCRRCQSDVLWGRQWMMQDMMGGEVMWGMGVFGLLVTVVLVLAAVAGKPK</sequence>
<accession>A0A101KST0</accession>
<evidence type="ECO:0000313" key="3">
    <source>
        <dbReference type="Proteomes" id="UP000053176"/>
    </source>
</evidence>
<gene>
    <name evidence="2" type="ORF">AU467_22560</name>
</gene>
<dbReference type="Proteomes" id="UP000053176">
    <property type="component" value="Unassembled WGS sequence"/>
</dbReference>